<name>A0A059G588_9PROT</name>
<dbReference type="Gene3D" id="2.30.42.10">
    <property type="match status" value="1"/>
</dbReference>
<evidence type="ECO:0000256" key="5">
    <source>
        <dbReference type="ARBA" id="ARBA00022692"/>
    </source>
</evidence>
<keyword evidence="6" id="KW-0653">Protein transport</keyword>
<dbReference type="GO" id="GO:0015031">
    <property type="term" value="P:protein transport"/>
    <property type="evidence" value="ECO:0007669"/>
    <property type="project" value="UniProtKB-KW"/>
</dbReference>
<accession>A0A059G588</accession>
<dbReference type="Pfam" id="PF11356">
    <property type="entry name" value="T2SSC"/>
    <property type="match status" value="1"/>
</dbReference>
<evidence type="ECO:0000313" key="12">
    <source>
        <dbReference type="Proteomes" id="UP000024942"/>
    </source>
</evidence>
<evidence type="ECO:0000256" key="3">
    <source>
        <dbReference type="ARBA" id="ARBA00022475"/>
    </source>
</evidence>
<proteinExistence type="predicted"/>
<keyword evidence="5 9" id="KW-0812">Transmembrane</keyword>
<dbReference type="GO" id="GO:0005886">
    <property type="term" value="C:plasma membrane"/>
    <property type="evidence" value="ECO:0007669"/>
    <property type="project" value="UniProtKB-SubCell"/>
</dbReference>
<dbReference type="OrthoDB" id="7631416at2"/>
<dbReference type="PATRIC" id="fig|1280953.3.peg.2611"/>
<keyword evidence="8 9" id="KW-0472">Membrane</keyword>
<keyword evidence="4" id="KW-0997">Cell inner membrane</keyword>
<evidence type="ECO:0000259" key="10">
    <source>
        <dbReference type="Pfam" id="PF11356"/>
    </source>
</evidence>
<dbReference type="InterPro" id="IPR036034">
    <property type="entry name" value="PDZ_sf"/>
</dbReference>
<organism evidence="11 12">
    <name type="scientific">Hyphomonas oceanitis SCH89</name>
    <dbReference type="NCBI Taxonomy" id="1280953"/>
    <lineage>
        <taxon>Bacteria</taxon>
        <taxon>Pseudomonadati</taxon>
        <taxon>Pseudomonadota</taxon>
        <taxon>Alphaproteobacteria</taxon>
        <taxon>Hyphomonadales</taxon>
        <taxon>Hyphomonadaceae</taxon>
        <taxon>Hyphomonas</taxon>
    </lineage>
</organism>
<dbReference type="InterPro" id="IPR024961">
    <property type="entry name" value="T2SS_GspC_N"/>
</dbReference>
<feature type="transmembrane region" description="Helical" evidence="9">
    <location>
        <begin position="9"/>
        <end position="31"/>
    </location>
</feature>
<dbReference type="eggNOG" id="COG3031">
    <property type="taxonomic scope" value="Bacteria"/>
</dbReference>
<keyword evidence="12" id="KW-1185">Reference proteome</keyword>
<keyword evidence="3" id="KW-1003">Cell membrane</keyword>
<dbReference type="STRING" id="1280953.HOC_12977"/>
<dbReference type="Proteomes" id="UP000024942">
    <property type="component" value="Unassembled WGS sequence"/>
</dbReference>
<keyword evidence="7 9" id="KW-1133">Transmembrane helix</keyword>
<comment type="subcellular location">
    <subcellularLocation>
        <location evidence="1">Cell inner membrane</location>
    </subcellularLocation>
</comment>
<evidence type="ECO:0000256" key="4">
    <source>
        <dbReference type="ARBA" id="ARBA00022519"/>
    </source>
</evidence>
<evidence type="ECO:0000256" key="7">
    <source>
        <dbReference type="ARBA" id="ARBA00022989"/>
    </source>
</evidence>
<protein>
    <submittedName>
        <fullName evidence="11">General secretion pathway protein C</fullName>
    </submittedName>
</protein>
<keyword evidence="2" id="KW-0813">Transport</keyword>
<dbReference type="Gene3D" id="2.30.30.830">
    <property type="match status" value="1"/>
</dbReference>
<gene>
    <name evidence="11" type="ORF">HOC_12977</name>
</gene>
<evidence type="ECO:0000256" key="9">
    <source>
        <dbReference type="SAM" id="Phobius"/>
    </source>
</evidence>
<dbReference type="RefSeq" id="WP_035539254.1">
    <property type="nucleotide sequence ID" value="NZ_ARYL01000019.1"/>
</dbReference>
<evidence type="ECO:0000313" key="11">
    <source>
        <dbReference type="EMBL" id="KDA01971.1"/>
    </source>
</evidence>
<evidence type="ECO:0000256" key="2">
    <source>
        <dbReference type="ARBA" id="ARBA00022448"/>
    </source>
</evidence>
<dbReference type="SUPFAM" id="SSF50156">
    <property type="entry name" value="PDZ domain-like"/>
    <property type="match status" value="1"/>
</dbReference>
<evidence type="ECO:0000256" key="8">
    <source>
        <dbReference type="ARBA" id="ARBA00023136"/>
    </source>
</evidence>
<evidence type="ECO:0000256" key="1">
    <source>
        <dbReference type="ARBA" id="ARBA00004533"/>
    </source>
</evidence>
<dbReference type="AlphaFoldDB" id="A0A059G588"/>
<dbReference type="EMBL" id="ARYL01000019">
    <property type="protein sequence ID" value="KDA01971.1"/>
    <property type="molecule type" value="Genomic_DNA"/>
</dbReference>
<reference evidence="11 12" key="1">
    <citation type="journal article" date="2014" name="Antonie Van Leeuwenhoek">
        <title>Hyphomonas beringensis sp. nov. and Hyphomonas chukchiensis sp. nov., isolated from surface seawater of the Bering Sea and Chukchi Sea.</title>
        <authorList>
            <person name="Li C."/>
            <person name="Lai Q."/>
            <person name="Li G."/>
            <person name="Dong C."/>
            <person name="Wang J."/>
            <person name="Liao Y."/>
            <person name="Shao Z."/>
        </authorList>
    </citation>
    <scope>NUCLEOTIDE SEQUENCE [LARGE SCALE GENOMIC DNA]</scope>
    <source>
        <strain evidence="11 12">SCH89</strain>
    </source>
</reference>
<evidence type="ECO:0000256" key="6">
    <source>
        <dbReference type="ARBA" id="ARBA00022927"/>
    </source>
</evidence>
<comment type="caution">
    <text evidence="11">The sequence shown here is derived from an EMBL/GenBank/DDBJ whole genome shotgun (WGS) entry which is preliminary data.</text>
</comment>
<sequence>MHIVPRVRIVLDIVLVALLGLLVARILWIAIDRSGAVSKPLPQFVISQSGSANARVPRGDTTILTRVNYFKRADGSASGSALVPSAPPTTLNLKLKGVRSVTGESGANGTDAAAIAIIQMSDKQARSFGPGDTIVDGVTLDRVLPDRVLLRKGGGLETLMMESNTDTLAVLSLPGQEGMIQGEQRPEVVTSRPATIDRALLASLNVAPVLEDGNLVGYRLSSPASSAALSGTGIESGDILTSLDGTPVKDIDIQSLTERLARAPEISMTVRRGNADVPVTLRFPEGE</sequence>
<feature type="domain" description="Type II secretion system protein GspC N-terminal" evidence="10">
    <location>
        <begin position="14"/>
        <end position="161"/>
    </location>
</feature>